<protein>
    <submittedName>
        <fullName evidence="2">Metallophosphoesterase</fullName>
    </submittedName>
</protein>
<dbReference type="EMBL" id="DVJP01000082">
    <property type="protein sequence ID" value="HIS77658.1"/>
    <property type="molecule type" value="Genomic_DNA"/>
</dbReference>
<dbReference type="PANTHER" id="PTHR43143">
    <property type="entry name" value="METALLOPHOSPHOESTERASE, CALCINEURIN SUPERFAMILY"/>
    <property type="match status" value="1"/>
</dbReference>
<evidence type="ECO:0000313" key="2">
    <source>
        <dbReference type="EMBL" id="HIS77658.1"/>
    </source>
</evidence>
<reference evidence="2" key="1">
    <citation type="submission" date="2020-10" db="EMBL/GenBank/DDBJ databases">
        <authorList>
            <person name="Gilroy R."/>
        </authorList>
    </citation>
    <scope>NUCLEOTIDE SEQUENCE</scope>
    <source>
        <strain evidence="2">CHK199-13235</strain>
    </source>
</reference>
<sequence>MEQTVLPEGSPCVVQYEQAEDNAWVGIYPQGQVSEDSLLFRDDISQGDGTAQIAADLSAGRYSMVFYADGKKETTQVDFEVTGEKFYACRRKVVQGSDTAFFFAETSTTESWIGVYPADAVPQESESLVWGYLAADMNTVAASALDDGPMEFTELPIGDYTAYYFSSGDYSSQIGQFEFSVTEPEPDEPVYYIRAENAQPGTAAGKIIFNTKRYKFDQYYYLYWGQEDGILKGYTPLGQVDLQETRHFTISNNLEAPEGADRIYVFAGSADEADLDAEPFVLTMPEGIRGEEEILRAAFAIVSDIHITEHSFYSYNKRYKTVLRDIRQNMKDASVLLNLGDVTNNGKEKEYQQLEKLMEVYQYDLPDIYYIMGNHDYALNKFDPEQQQELFLEYTGMPDIYYSFESQGYAFICLSSEGRPKGTELNTVEAYLSEDQLDWLEEELKKAAGQNPSQPIFVFLHQPLEDTVALSEESSIIPNDQLREILDQYPQVVFFSGHTHCPMDASGVVYDGMGNGASMVHAGCTSQLWDMEEDTYADVDSVDSQGCLVEVYDSYIRIRGRNFTTQEWMGSAEYILYTNR</sequence>
<dbReference type="AlphaFoldDB" id="A0A9D1FQD6"/>
<dbReference type="InterPro" id="IPR004843">
    <property type="entry name" value="Calcineurin-like_PHP"/>
</dbReference>
<evidence type="ECO:0000259" key="1">
    <source>
        <dbReference type="Pfam" id="PF00149"/>
    </source>
</evidence>
<dbReference type="InterPro" id="IPR029052">
    <property type="entry name" value="Metallo-depent_PP-like"/>
</dbReference>
<dbReference type="InterPro" id="IPR051918">
    <property type="entry name" value="STPP_CPPED1"/>
</dbReference>
<reference evidence="2" key="2">
    <citation type="journal article" date="2021" name="PeerJ">
        <title>Extensive microbial diversity within the chicken gut microbiome revealed by metagenomics and culture.</title>
        <authorList>
            <person name="Gilroy R."/>
            <person name="Ravi A."/>
            <person name="Getino M."/>
            <person name="Pursley I."/>
            <person name="Horton D.L."/>
            <person name="Alikhan N.F."/>
            <person name="Baker D."/>
            <person name="Gharbi K."/>
            <person name="Hall N."/>
            <person name="Watson M."/>
            <person name="Adriaenssens E.M."/>
            <person name="Foster-Nyarko E."/>
            <person name="Jarju S."/>
            <person name="Secka A."/>
            <person name="Antonio M."/>
            <person name="Oren A."/>
            <person name="Chaudhuri R.R."/>
            <person name="La Ragione R."/>
            <person name="Hildebrand F."/>
            <person name="Pallen M.J."/>
        </authorList>
    </citation>
    <scope>NUCLEOTIDE SEQUENCE</scope>
    <source>
        <strain evidence="2">CHK199-13235</strain>
    </source>
</reference>
<organism evidence="2 3">
    <name type="scientific">Candidatus Merdivicinus excrementipullorum</name>
    <dbReference type="NCBI Taxonomy" id="2840867"/>
    <lineage>
        <taxon>Bacteria</taxon>
        <taxon>Bacillati</taxon>
        <taxon>Bacillota</taxon>
        <taxon>Clostridia</taxon>
        <taxon>Eubacteriales</taxon>
        <taxon>Oscillospiraceae</taxon>
        <taxon>Oscillospiraceae incertae sedis</taxon>
        <taxon>Candidatus Merdivicinus</taxon>
    </lineage>
</organism>
<dbReference type="Gene3D" id="3.60.21.10">
    <property type="match status" value="1"/>
</dbReference>
<dbReference type="SUPFAM" id="SSF56300">
    <property type="entry name" value="Metallo-dependent phosphatases"/>
    <property type="match status" value="1"/>
</dbReference>
<dbReference type="PANTHER" id="PTHR43143:SF1">
    <property type="entry name" value="SERINE_THREONINE-PROTEIN PHOSPHATASE CPPED1"/>
    <property type="match status" value="1"/>
</dbReference>
<dbReference type="Proteomes" id="UP000824002">
    <property type="component" value="Unassembled WGS sequence"/>
</dbReference>
<comment type="caution">
    <text evidence="2">The sequence shown here is derived from an EMBL/GenBank/DDBJ whole genome shotgun (WGS) entry which is preliminary data.</text>
</comment>
<dbReference type="GO" id="GO:0016787">
    <property type="term" value="F:hydrolase activity"/>
    <property type="evidence" value="ECO:0007669"/>
    <property type="project" value="InterPro"/>
</dbReference>
<feature type="domain" description="Calcineurin-like phosphoesterase" evidence="1">
    <location>
        <begin position="299"/>
        <end position="502"/>
    </location>
</feature>
<gene>
    <name evidence="2" type="ORF">IAB51_12810</name>
</gene>
<evidence type="ECO:0000313" key="3">
    <source>
        <dbReference type="Proteomes" id="UP000824002"/>
    </source>
</evidence>
<proteinExistence type="predicted"/>
<accession>A0A9D1FQD6</accession>
<name>A0A9D1FQD6_9FIRM</name>
<dbReference type="Pfam" id="PF00149">
    <property type="entry name" value="Metallophos"/>
    <property type="match status" value="1"/>
</dbReference>